<gene>
    <name evidence="6" type="ORF">GCM10009114_05990</name>
</gene>
<evidence type="ECO:0000256" key="1">
    <source>
        <dbReference type="ARBA" id="ARBA00022598"/>
    </source>
</evidence>
<dbReference type="InterPro" id="IPR040570">
    <property type="entry name" value="LAL_C2"/>
</dbReference>
<name>A0ABN1LD97_9ALTE</name>
<evidence type="ECO:0000313" key="6">
    <source>
        <dbReference type="EMBL" id="GAA0853375.1"/>
    </source>
</evidence>
<dbReference type="Pfam" id="PF13535">
    <property type="entry name" value="ATP-grasp_4"/>
    <property type="match status" value="1"/>
</dbReference>
<dbReference type="PROSITE" id="PS50975">
    <property type="entry name" value="ATP_GRASP"/>
    <property type="match status" value="1"/>
</dbReference>
<organism evidence="6 7">
    <name type="scientific">Aliiglaciecola litoralis</name>
    <dbReference type="NCBI Taxonomy" id="582857"/>
    <lineage>
        <taxon>Bacteria</taxon>
        <taxon>Pseudomonadati</taxon>
        <taxon>Pseudomonadota</taxon>
        <taxon>Gammaproteobacteria</taxon>
        <taxon>Alteromonadales</taxon>
        <taxon>Alteromonadaceae</taxon>
        <taxon>Aliiglaciecola</taxon>
    </lineage>
</organism>
<keyword evidence="2 4" id="KW-0547">Nucleotide-binding</keyword>
<dbReference type="SUPFAM" id="SSF56059">
    <property type="entry name" value="Glutathione synthetase ATP-binding domain-like"/>
    <property type="match status" value="1"/>
</dbReference>
<dbReference type="Pfam" id="PF18603">
    <property type="entry name" value="LAL_C2"/>
    <property type="match status" value="1"/>
</dbReference>
<dbReference type="Gene3D" id="3.30.470.20">
    <property type="entry name" value="ATP-grasp fold, B domain"/>
    <property type="match status" value="1"/>
</dbReference>
<evidence type="ECO:0000256" key="2">
    <source>
        <dbReference type="ARBA" id="ARBA00022741"/>
    </source>
</evidence>
<dbReference type="PANTHER" id="PTHR43585">
    <property type="entry name" value="FUMIPYRROLE BIOSYNTHESIS PROTEIN C"/>
    <property type="match status" value="1"/>
</dbReference>
<keyword evidence="7" id="KW-1185">Reference proteome</keyword>
<feature type="domain" description="ATP-grasp" evidence="5">
    <location>
        <begin position="29"/>
        <end position="150"/>
    </location>
</feature>
<proteinExistence type="predicted"/>
<dbReference type="PANTHER" id="PTHR43585:SF2">
    <property type="entry name" value="ATP-GRASP ENZYME FSQD"/>
    <property type="match status" value="1"/>
</dbReference>
<dbReference type="Proteomes" id="UP001500359">
    <property type="component" value="Unassembled WGS sequence"/>
</dbReference>
<reference evidence="6 7" key="1">
    <citation type="journal article" date="2019" name="Int. J. Syst. Evol. Microbiol.">
        <title>The Global Catalogue of Microorganisms (GCM) 10K type strain sequencing project: providing services to taxonomists for standard genome sequencing and annotation.</title>
        <authorList>
            <consortium name="The Broad Institute Genomics Platform"/>
            <consortium name="The Broad Institute Genome Sequencing Center for Infectious Disease"/>
            <person name="Wu L."/>
            <person name="Ma J."/>
        </authorList>
    </citation>
    <scope>NUCLEOTIDE SEQUENCE [LARGE SCALE GENOMIC DNA]</scope>
    <source>
        <strain evidence="6 7">JCM 15896</strain>
    </source>
</reference>
<dbReference type="InterPro" id="IPR052032">
    <property type="entry name" value="ATP-dep_AA_Ligase"/>
</dbReference>
<dbReference type="InterPro" id="IPR011761">
    <property type="entry name" value="ATP-grasp"/>
</dbReference>
<evidence type="ECO:0000256" key="4">
    <source>
        <dbReference type="PROSITE-ProRule" id="PRU00409"/>
    </source>
</evidence>
<evidence type="ECO:0000256" key="3">
    <source>
        <dbReference type="ARBA" id="ARBA00022840"/>
    </source>
</evidence>
<keyword evidence="1" id="KW-0436">Ligase</keyword>
<comment type="caution">
    <text evidence="6">The sequence shown here is derived from an EMBL/GenBank/DDBJ whole genome shotgun (WGS) entry which is preliminary data.</text>
</comment>
<dbReference type="EMBL" id="BAAAFD010000001">
    <property type="protein sequence ID" value="GAA0853375.1"/>
    <property type="molecule type" value="Genomic_DNA"/>
</dbReference>
<accession>A0ABN1LD97</accession>
<sequence>MVKAIRRINRDNAFVLSSFYNLFCPEDVNKVLVESFATGKEYAVDGIVVDGEAQILQIIDKPDVSNGPYFPDSVHISPANIDDNAKNQLIIATKSSVAAVGLVNGPFHLEARIDQDIVNVIEIGARIGFPRLLKLSTGLDIVKLTIEQHFKAKLADTIGPTCFAGNLCINPETAGFFNGISNLETLRKLPNVDEIVVFVQPGDKVHPPPDSSGYIGFAIVKGNSYDEVATTLYEIRDTIQIDIKQRRIDCDAKNNN</sequence>
<evidence type="ECO:0000313" key="7">
    <source>
        <dbReference type="Proteomes" id="UP001500359"/>
    </source>
</evidence>
<evidence type="ECO:0000259" key="5">
    <source>
        <dbReference type="PROSITE" id="PS50975"/>
    </source>
</evidence>
<protein>
    <recommendedName>
        <fullName evidence="5">ATP-grasp domain-containing protein</fullName>
    </recommendedName>
</protein>
<keyword evidence="3 4" id="KW-0067">ATP-binding</keyword>